<dbReference type="InterPro" id="IPR051559">
    <property type="entry name" value="HIF_prolyl_hydroxylases"/>
</dbReference>
<evidence type="ECO:0000313" key="8">
    <source>
        <dbReference type="EMBL" id="ALO45416.1"/>
    </source>
</evidence>
<dbReference type="STRING" id="1249552.PS2015_739"/>
<evidence type="ECO:0000259" key="7">
    <source>
        <dbReference type="PROSITE" id="PS51471"/>
    </source>
</evidence>
<dbReference type="OrthoDB" id="9783171at2"/>
<dbReference type="InterPro" id="IPR044862">
    <property type="entry name" value="Pro_4_hyd_alph_FE2OG_OXY"/>
</dbReference>
<evidence type="ECO:0000256" key="2">
    <source>
        <dbReference type="ARBA" id="ARBA00022723"/>
    </source>
</evidence>
<name>A0A0S2KAT7_9GAMM</name>
<dbReference type="InterPro" id="IPR006620">
    <property type="entry name" value="Pro_4_hyd_alph"/>
</dbReference>
<reference evidence="8 9" key="1">
    <citation type="submission" date="2015-11" db="EMBL/GenBank/DDBJ databases">
        <authorList>
            <person name="Zhang Y."/>
            <person name="Guo Z."/>
        </authorList>
    </citation>
    <scope>NUCLEOTIDE SEQUENCE [LARGE SCALE GENOMIC DNA]</scope>
    <source>
        <strain evidence="8 9">KCTC 32221</strain>
    </source>
</reference>
<evidence type="ECO:0000256" key="5">
    <source>
        <dbReference type="ARBA" id="ARBA00023002"/>
    </source>
</evidence>
<sequence length="215" mass="24866">MLTDVVLDQIAEDLSQQSWSVQTDAIPEEFLIALREQLLHMNQQDFQLAGIGRSQDHMLAPSIRRDKVRWIEGETPAERLWLEWAAHLQRGLNRRLFMGLFSFESHFAHYRPGDFYKKHFDAFRPDGLERGARRELSLVVYLNPDWIDGDGGELVLFDPRSDGEICRIHPQYGTVVVFLSTEVPHEVLPAGRDRYSIAGWFRLNGSLAERPDPPR</sequence>
<keyword evidence="4" id="KW-0223">Dioxygenase</keyword>
<dbReference type="PANTHER" id="PTHR12907:SF26">
    <property type="entry name" value="HIF PROLYL HYDROXYLASE, ISOFORM C"/>
    <property type="match status" value="1"/>
</dbReference>
<dbReference type="PANTHER" id="PTHR12907">
    <property type="entry name" value="EGL NINE HOMOLOG-RELATED"/>
    <property type="match status" value="1"/>
</dbReference>
<keyword evidence="2" id="KW-0479">Metal-binding</keyword>
<dbReference type="Gene3D" id="2.60.120.620">
    <property type="entry name" value="q2cbj1_9rhob like domain"/>
    <property type="match status" value="1"/>
</dbReference>
<evidence type="ECO:0000256" key="6">
    <source>
        <dbReference type="ARBA" id="ARBA00023004"/>
    </source>
</evidence>
<evidence type="ECO:0000313" key="9">
    <source>
        <dbReference type="Proteomes" id="UP000065641"/>
    </source>
</evidence>
<evidence type="ECO:0000256" key="4">
    <source>
        <dbReference type="ARBA" id="ARBA00022964"/>
    </source>
</evidence>
<dbReference type="PROSITE" id="PS51471">
    <property type="entry name" value="FE2OG_OXY"/>
    <property type="match status" value="1"/>
</dbReference>
<organism evidence="8 9">
    <name type="scientific">Pseudohongiella spirulinae</name>
    <dbReference type="NCBI Taxonomy" id="1249552"/>
    <lineage>
        <taxon>Bacteria</taxon>
        <taxon>Pseudomonadati</taxon>
        <taxon>Pseudomonadota</taxon>
        <taxon>Gammaproteobacteria</taxon>
        <taxon>Pseudomonadales</taxon>
        <taxon>Pseudohongiellaceae</taxon>
        <taxon>Pseudohongiella</taxon>
    </lineage>
</organism>
<dbReference type="Pfam" id="PF13640">
    <property type="entry name" value="2OG-FeII_Oxy_3"/>
    <property type="match status" value="1"/>
</dbReference>
<dbReference type="PATRIC" id="fig|1249552.3.peg.744"/>
<dbReference type="GO" id="GO:0031543">
    <property type="term" value="F:peptidyl-proline dioxygenase activity"/>
    <property type="evidence" value="ECO:0007669"/>
    <property type="project" value="TreeGrafter"/>
</dbReference>
<dbReference type="AlphaFoldDB" id="A0A0S2KAT7"/>
<keyword evidence="5" id="KW-0560">Oxidoreductase</keyword>
<dbReference type="InterPro" id="IPR005123">
    <property type="entry name" value="Oxoglu/Fe-dep_dioxygenase_dom"/>
</dbReference>
<dbReference type="GO" id="GO:0031418">
    <property type="term" value="F:L-ascorbic acid binding"/>
    <property type="evidence" value="ECO:0007669"/>
    <property type="project" value="UniProtKB-KW"/>
</dbReference>
<keyword evidence="6" id="KW-0408">Iron</keyword>
<dbReference type="GO" id="GO:0008198">
    <property type="term" value="F:ferrous iron binding"/>
    <property type="evidence" value="ECO:0007669"/>
    <property type="project" value="TreeGrafter"/>
</dbReference>
<keyword evidence="9" id="KW-1185">Reference proteome</keyword>
<accession>A0A0S2KAT7</accession>
<evidence type="ECO:0000256" key="1">
    <source>
        <dbReference type="ARBA" id="ARBA00001961"/>
    </source>
</evidence>
<dbReference type="KEGG" id="pspi:PS2015_739"/>
<dbReference type="GO" id="GO:0071456">
    <property type="term" value="P:cellular response to hypoxia"/>
    <property type="evidence" value="ECO:0007669"/>
    <property type="project" value="TreeGrafter"/>
</dbReference>
<gene>
    <name evidence="8" type="ORF">PS2015_739</name>
</gene>
<feature type="domain" description="Fe2OG dioxygenase" evidence="7">
    <location>
        <begin position="96"/>
        <end position="203"/>
    </location>
</feature>
<protein>
    <submittedName>
        <fullName evidence="8">SM-20-related protein</fullName>
    </submittedName>
</protein>
<proteinExistence type="predicted"/>
<dbReference type="Proteomes" id="UP000065641">
    <property type="component" value="Chromosome"/>
</dbReference>
<keyword evidence="3" id="KW-0847">Vitamin C</keyword>
<evidence type="ECO:0000256" key="3">
    <source>
        <dbReference type="ARBA" id="ARBA00022896"/>
    </source>
</evidence>
<dbReference type="RefSeq" id="WP_058020959.1">
    <property type="nucleotide sequence ID" value="NZ_CP013189.1"/>
</dbReference>
<dbReference type="EMBL" id="CP013189">
    <property type="protein sequence ID" value="ALO45416.1"/>
    <property type="molecule type" value="Genomic_DNA"/>
</dbReference>
<comment type="cofactor">
    <cofactor evidence="1">
        <name>L-ascorbate</name>
        <dbReference type="ChEBI" id="CHEBI:38290"/>
    </cofactor>
</comment>
<dbReference type="SMART" id="SM00702">
    <property type="entry name" value="P4Hc"/>
    <property type="match status" value="1"/>
</dbReference>